<gene>
    <name evidence="12" type="primary">manA</name>
    <name evidence="12" type="ORF">FZC76_06235</name>
</gene>
<feature type="binding site" evidence="8">
    <location>
        <position position="118"/>
    </location>
    <ligand>
        <name>Zn(2+)</name>
        <dbReference type="ChEBI" id="CHEBI:29105"/>
    </ligand>
</feature>
<dbReference type="PANTHER" id="PTHR42742:SF3">
    <property type="entry name" value="FRUCTOKINASE"/>
    <property type="match status" value="1"/>
</dbReference>
<keyword evidence="4 7" id="KW-0479">Metal-binding</keyword>
<reference evidence="12 13" key="1">
    <citation type="submission" date="2019-08" db="EMBL/GenBank/DDBJ databases">
        <title>Bacillus genomes from the desert of Cuatro Cienegas, Coahuila.</title>
        <authorList>
            <person name="Olmedo-Alvarez G."/>
        </authorList>
    </citation>
    <scope>NUCLEOTIDE SEQUENCE [LARGE SCALE GENOMIC DNA]</scope>
    <source>
        <strain evidence="12 13">CH28_1T</strain>
    </source>
</reference>
<evidence type="ECO:0000256" key="1">
    <source>
        <dbReference type="ARBA" id="ARBA00000757"/>
    </source>
</evidence>
<evidence type="ECO:0000256" key="2">
    <source>
        <dbReference type="ARBA" id="ARBA00010772"/>
    </source>
</evidence>
<dbReference type="InterPro" id="IPR011051">
    <property type="entry name" value="RmlC_Cupin_sf"/>
</dbReference>
<feature type="domain" description="Mannose-6-phosphate isomerase cupin" evidence="11">
    <location>
        <begin position="241"/>
        <end position="318"/>
    </location>
</feature>
<dbReference type="AlphaFoldDB" id="A0A5D4T2M5"/>
<feature type="active site" evidence="9">
    <location>
        <position position="195"/>
    </location>
</feature>
<evidence type="ECO:0000313" key="12">
    <source>
        <dbReference type="EMBL" id="TYS69823.1"/>
    </source>
</evidence>
<dbReference type="InterPro" id="IPR001250">
    <property type="entry name" value="Man6P_Isoase-1"/>
</dbReference>
<dbReference type="EMBL" id="VTEV01000002">
    <property type="protein sequence ID" value="TYS69823.1"/>
    <property type="molecule type" value="Genomic_DNA"/>
</dbReference>
<keyword evidence="6 7" id="KW-0413">Isomerase</keyword>
<dbReference type="OrthoDB" id="9808275at2"/>
<comment type="caution">
    <text evidence="12">The sequence shown here is derived from an EMBL/GenBank/DDBJ whole genome shotgun (WGS) entry which is preliminary data.</text>
</comment>
<dbReference type="NCBIfam" id="TIGR00218">
    <property type="entry name" value="manA"/>
    <property type="match status" value="1"/>
</dbReference>
<protein>
    <recommendedName>
        <fullName evidence="3 7">Mannose-6-phosphate isomerase</fullName>
        <ecNumber evidence="3 7">5.3.1.8</ecNumber>
    </recommendedName>
</protein>
<dbReference type="GO" id="GO:0008270">
    <property type="term" value="F:zinc ion binding"/>
    <property type="evidence" value="ECO:0007669"/>
    <property type="project" value="UniProtKB-UniRule"/>
</dbReference>
<accession>A0A5D4T2M5</accession>
<dbReference type="PANTHER" id="PTHR42742">
    <property type="entry name" value="TRANSCRIPTIONAL REPRESSOR MPRA"/>
    <property type="match status" value="1"/>
</dbReference>
<evidence type="ECO:0000256" key="9">
    <source>
        <dbReference type="PIRSR" id="PIRSR036894-2"/>
    </source>
</evidence>
<organism evidence="12 13">
    <name type="scientific">Sutcliffiella horikoshii</name>
    <dbReference type="NCBI Taxonomy" id="79883"/>
    <lineage>
        <taxon>Bacteria</taxon>
        <taxon>Bacillati</taxon>
        <taxon>Bacillota</taxon>
        <taxon>Bacilli</taxon>
        <taxon>Bacillales</taxon>
        <taxon>Bacillaceae</taxon>
        <taxon>Sutcliffiella</taxon>
    </lineage>
</organism>
<evidence type="ECO:0000259" key="11">
    <source>
        <dbReference type="Pfam" id="PF21621"/>
    </source>
</evidence>
<dbReference type="InterPro" id="IPR051804">
    <property type="entry name" value="Carb_Metab_Reg_Kinase/Isom"/>
</dbReference>
<dbReference type="Pfam" id="PF20511">
    <property type="entry name" value="PMI_typeI_cat"/>
    <property type="match status" value="1"/>
</dbReference>
<dbReference type="RefSeq" id="WP_148987384.1">
    <property type="nucleotide sequence ID" value="NZ_VTEV01000002.1"/>
</dbReference>
<evidence type="ECO:0000256" key="5">
    <source>
        <dbReference type="ARBA" id="ARBA00022833"/>
    </source>
</evidence>
<dbReference type="InterPro" id="IPR014710">
    <property type="entry name" value="RmlC-like_jellyroll"/>
</dbReference>
<name>A0A5D4T2M5_9BACI</name>
<dbReference type="GO" id="GO:0005975">
    <property type="term" value="P:carbohydrate metabolic process"/>
    <property type="evidence" value="ECO:0007669"/>
    <property type="project" value="UniProtKB-UniRule"/>
</dbReference>
<evidence type="ECO:0000256" key="3">
    <source>
        <dbReference type="ARBA" id="ARBA00011956"/>
    </source>
</evidence>
<comment type="catalytic activity">
    <reaction evidence="1 7">
        <text>D-mannose 6-phosphate = D-fructose 6-phosphate</text>
        <dbReference type="Rhea" id="RHEA:12356"/>
        <dbReference type="ChEBI" id="CHEBI:58735"/>
        <dbReference type="ChEBI" id="CHEBI:61527"/>
        <dbReference type="EC" id="5.3.1.8"/>
    </reaction>
</comment>
<dbReference type="InterPro" id="IPR046457">
    <property type="entry name" value="PMI_typeI_cat"/>
</dbReference>
<sequence length="318" mass="35923">MGNKKDVLFLEPVFQERIWGGTKLADQFGYEIASELTGECWAVSGHPNGQSMIKNGSFAGKLLGELYTEEKEIFGNHESDRFPLLTKILDANQNLSVQVHPNDKYASENENGEYGKTECWYVIDCEKDAEIIFGHTAETKKEFVEKVKNGEWEGLLTRVKVKPGDFFYVPSGTIHALCSGVLILETQQNSDTTYRVYDYDRKDKKGNTRELHLEKSIDVSTIPHKSMDVVHKVSKTDGATVTRFVEAEYFTVYKWEVDGTYSAKYEKHFLIGSVIVGSGELKINECVYPLKKGDHFIIPSGVEEFTVIGKVEIIISHP</sequence>
<dbReference type="SUPFAM" id="SSF51182">
    <property type="entry name" value="RmlC-like cupins"/>
    <property type="match status" value="1"/>
</dbReference>
<feature type="binding site" evidence="8">
    <location>
        <position position="175"/>
    </location>
    <ligand>
        <name>Zn(2+)</name>
        <dbReference type="ChEBI" id="CHEBI:29105"/>
    </ligand>
</feature>
<dbReference type="Pfam" id="PF21621">
    <property type="entry name" value="MPI_cupin_dom"/>
    <property type="match status" value="1"/>
</dbReference>
<feature type="domain" description="Phosphomannose isomerase type I catalytic" evidence="10">
    <location>
        <begin position="9"/>
        <end position="121"/>
    </location>
</feature>
<evidence type="ECO:0000256" key="8">
    <source>
        <dbReference type="PIRSR" id="PIRSR036894-1"/>
    </source>
</evidence>
<dbReference type="EC" id="5.3.1.8" evidence="3 7"/>
<dbReference type="GO" id="GO:0004476">
    <property type="term" value="F:mannose-6-phosphate isomerase activity"/>
    <property type="evidence" value="ECO:0007669"/>
    <property type="project" value="UniProtKB-UniRule"/>
</dbReference>
<evidence type="ECO:0000256" key="4">
    <source>
        <dbReference type="ARBA" id="ARBA00022723"/>
    </source>
</evidence>
<evidence type="ECO:0000256" key="6">
    <source>
        <dbReference type="ARBA" id="ARBA00023235"/>
    </source>
</evidence>
<dbReference type="InterPro" id="IPR049071">
    <property type="entry name" value="MPI_cupin_dom"/>
</dbReference>
<dbReference type="Gene3D" id="2.60.120.10">
    <property type="entry name" value="Jelly Rolls"/>
    <property type="match status" value="2"/>
</dbReference>
<keyword evidence="5 7" id="KW-0862">Zinc</keyword>
<dbReference type="PIRSF" id="PIRSF036894">
    <property type="entry name" value="PMI_Firm_short"/>
    <property type="match status" value="1"/>
</dbReference>
<evidence type="ECO:0000313" key="13">
    <source>
        <dbReference type="Proteomes" id="UP000322524"/>
    </source>
</evidence>
<evidence type="ECO:0000259" key="10">
    <source>
        <dbReference type="Pfam" id="PF20511"/>
    </source>
</evidence>
<dbReference type="Proteomes" id="UP000322524">
    <property type="component" value="Unassembled WGS sequence"/>
</dbReference>
<dbReference type="InterPro" id="IPR014628">
    <property type="entry name" value="Man6P_isomerase_Firm_short"/>
</dbReference>
<proteinExistence type="inferred from homology"/>
<evidence type="ECO:0000256" key="7">
    <source>
        <dbReference type="PIRNR" id="PIRNR036894"/>
    </source>
</evidence>
<dbReference type="CDD" id="cd07010">
    <property type="entry name" value="cupin_PMI_type_I_N_bac"/>
    <property type="match status" value="1"/>
</dbReference>
<comment type="similarity">
    <text evidence="2 7">Belongs to the mannose-6-phosphate isomerase type 1 family.</text>
</comment>
<feature type="binding site" evidence="8">
    <location>
        <position position="100"/>
    </location>
    <ligand>
        <name>Zn(2+)</name>
        <dbReference type="ChEBI" id="CHEBI:29105"/>
    </ligand>
</feature>
<comment type="cofactor">
    <cofactor evidence="8">
        <name>Zn(2+)</name>
        <dbReference type="ChEBI" id="CHEBI:29105"/>
    </cofactor>
    <text evidence="8">Binds 1 zinc ion per subunit.</text>
</comment>